<sequence precursor="true">MARSLPIALALTLFVSDSAVSATVTYSISGLASGSVAGNPFDDSSFVIEVLADADDVTRIDGVGPNGDDVVFAVQALVASISIEGVGSGTIDEEMLVFVNQTRQGAGFSLGRVPDLSTISDLIDVEDPGFSSFDLTGPFGPVVDPAPILFAAFNGIATTLGPITVSSLEGPATFTASTAIPEPSSLALLALPAVLAAGRLSRRAGRRA</sequence>
<feature type="signal peptide" evidence="1">
    <location>
        <begin position="1"/>
        <end position="21"/>
    </location>
</feature>
<accession>A0A518HBW0</accession>
<dbReference type="Proteomes" id="UP000317835">
    <property type="component" value="Chromosome"/>
</dbReference>
<dbReference type="RefSeq" id="WP_145276714.1">
    <property type="nucleotide sequence ID" value="NZ_CP036426.1"/>
</dbReference>
<name>A0A518HBW0_9BACT</name>
<protein>
    <recommendedName>
        <fullName evidence="4">PEP-CTERM protein-sorting domain-containing protein</fullName>
    </recommendedName>
</protein>
<proteinExistence type="predicted"/>
<evidence type="ECO:0000313" key="2">
    <source>
        <dbReference type="EMBL" id="QDV38317.1"/>
    </source>
</evidence>
<dbReference type="EMBL" id="CP036426">
    <property type="protein sequence ID" value="QDV38317.1"/>
    <property type="molecule type" value="Genomic_DNA"/>
</dbReference>
<feature type="chain" id="PRO_5022201292" description="PEP-CTERM protein-sorting domain-containing protein" evidence="1">
    <location>
        <begin position="22"/>
        <end position="208"/>
    </location>
</feature>
<evidence type="ECO:0008006" key="4">
    <source>
        <dbReference type="Google" id="ProtNLM"/>
    </source>
</evidence>
<evidence type="ECO:0000256" key="1">
    <source>
        <dbReference type="SAM" id="SignalP"/>
    </source>
</evidence>
<reference evidence="2 3" key="1">
    <citation type="submission" date="2019-02" db="EMBL/GenBank/DDBJ databases">
        <title>Deep-cultivation of Planctomycetes and their phenomic and genomic characterization uncovers novel biology.</title>
        <authorList>
            <person name="Wiegand S."/>
            <person name="Jogler M."/>
            <person name="Boedeker C."/>
            <person name="Pinto D."/>
            <person name="Vollmers J."/>
            <person name="Rivas-Marin E."/>
            <person name="Kohn T."/>
            <person name="Peeters S.H."/>
            <person name="Heuer A."/>
            <person name="Rast P."/>
            <person name="Oberbeckmann S."/>
            <person name="Bunk B."/>
            <person name="Jeske O."/>
            <person name="Meyerdierks A."/>
            <person name="Storesund J.E."/>
            <person name="Kallscheuer N."/>
            <person name="Luecker S."/>
            <person name="Lage O.M."/>
            <person name="Pohl T."/>
            <person name="Merkel B.J."/>
            <person name="Hornburger P."/>
            <person name="Mueller R.-W."/>
            <person name="Bruemmer F."/>
            <person name="Labrenz M."/>
            <person name="Spormann A.M."/>
            <person name="Op den Camp H."/>
            <person name="Overmann J."/>
            <person name="Amann R."/>
            <person name="Jetten M.S.M."/>
            <person name="Mascher T."/>
            <person name="Medema M.H."/>
            <person name="Devos D.P."/>
            <person name="Kaster A.-K."/>
            <person name="Ovreas L."/>
            <person name="Rohde M."/>
            <person name="Galperin M.Y."/>
            <person name="Jogler C."/>
        </authorList>
    </citation>
    <scope>NUCLEOTIDE SEQUENCE [LARGE SCALE GENOMIC DNA]</scope>
    <source>
        <strain evidence="2 3">ElP</strain>
    </source>
</reference>
<dbReference type="KEGG" id="tpla:ElP_62690"/>
<organism evidence="2 3">
    <name type="scientific">Tautonia plasticadhaerens</name>
    <dbReference type="NCBI Taxonomy" id="2527974"/>
    <lineage>
        <taxon>Bacteria</taxon>
        <taxon>Pseudomonadati</taxon>
        <taxon>Planctomycetota</taxon>
        <taxon>Planctomycetia</taxon>
        <taxon>Isosphaerales</taxon>
        <taxon>Isosphaeraceae</taxon>
        <taxon>Tautonia</taxon>
    </lineage>
</organism>
<gene>
    <name evidence="2" type="ORF">ElP_62690</name>
</gene>
<keyword evidence="3" id="KW-1185">Reference proteome</keyword>
<dbReference type="AlphaFoldDB" id="A0A518HBW0"/>
<keyword evidence="1" id="KW-0732">Signal</keyword>
<evidence type="ECO:0000313" key="3">
    <source>
        <dbReference type="Proteomes" id="UP000317835"/>
    </source>
</evidence>